<name>A0A4Y2UAC1_ARAVE</name>
<reference evidence="1 2" key="1">
    <citation type="journal article" date="2019" name="Sci. Rep.">
        <title>Orb-weaving spider Araneus ventricosus genome elucidates the spidroin gene catalogue.</title>
        <authorList>
            <person name="Kono N."/>
            <person name="Nakamura H."/>
            <person name="Ohtoshi R."/>
            <person name="Moran D.A.P."/>
            <person name="Shinohara A."/>
            <person name="Yoshida Y."/>
            <person name="Fujiwara M."/>
            <person name="Mori M."/>
            <person name="Tomita M."/>
            <person name="Arakawa K."/>
        </authorList>
    </citation>
    <scope>NUCLEOTIDE SEQUENCE [LARGE SCALE GENOMIC DNA]</scope>
</reference>
<comment type="caution">
    <text evidence="1">The sequence shown here is derived from an EMBL/GenBank/DDBJ whole genome shotgun (WGS) entry which is preliminary data.</text>
</comment>
<dbReference type="Proteomes" id="UP000499080">
    <property type="component" value="Unassembled WGS sequence"/>
</dbReference>
<accession>A0A4Y2UAC1</accession>
<evidence type="ECO:0000313" key="2">
    <source>
        <dbReference type="Proteomes" id="UP000499080"/>
    </source>
</evidence>
<protein>
    <submittedName>
        <fullName evidence="1">Uncharacterized protein</fullName>
    </submittedName>
</protein>
<dbReference type="AlphaFoldDB" id="A0A4Y2UAC1"/>
<proteinExistence type="predicted"/>
<evidence type="ECO:0000313" key="1">
    <source>
        <dbReference type="EMBL" id="GBO09582.1"/>
    </source>
</evidence>
<organism evidence="1 2">
    <name type="scientific">Araneus ventricosus</name>
    <name type="common">Orbweaver spider</name>
    <name type="synonym">Epeira ventricosa</name>
    <dbReference type="NCBI Taxonomy" id="182803"/>
    <lineage>
        <taxon>Eukaryota</taxon>
        <taxon>Metazoa</taxon>
        <taxon>Ecdysozoa</taxon>
        <taxon>Arthropoda</taxon>
        <taxon>Chelicerata</taxon>
        <taxon>Arachnida</taxon>
        <taxon>Araneae</taxon>
        <taxon>Araneomorphae</taxon>
        <taxon>Entelegynae</taxon>
        <taxon>Araneoidea</taxon>
        <taxon>Araneidae</taxon>
        <taxon>Araneus</taxon>
    </lineage>
</organism>
<keyword evidence="2" id="KW-1185">Reference proteome</keyword>
<dbReference type="EMBL" id="BGPR01034955">
    <property type="protein sequence ID" value="GBO09582.1"/>
    <property type="molecule type" value="Genomic_DNA"/>
</dbReference>
<sequence length="126" mass="14460">MTTYPTFAKPDVDGNRGDDVTILHYEVMWDSNHENDYKPIFVAVMWIWPNGVDINYLHCECSDGGISGRGDDVTYPTFAVVWDSSRKGYERKPISYICESDVWDSSREDDVTYPTCEVMWNGSRGL</sequence>
<gene>
    <name evidence="1" type="ORF">AVEN_117667_1</name>
</gene>